<dbReference type="GO" id="GO:0015031">
    <property type="term" value="P:protein transport"/>
    <property type="evidence" value="ECO:0007669"/>
    <property type="project" value="UniProtKB-KW"/>
</dbReference>
<dbReference type="Gene3D" id="3.30.420.270">
    <property type="match status" value="1"/>
</dbReference>
<keyword evidence="3" id="KW-1003">Cell membrane</keyword>
<dbReference type="PANTHER" id="PTHR30558">
    <property type="entry name" value="EXBD MEMBRANE COMPONENT OF PMF-DRIVEN MACROMOLECULE IMPORT SYSTEM"/>
    <property type="match status" value="1"/>
</dbReference>
<keyword evidence="4 7" id="KW-0812">Transmembrane</keyword>
<comment type="subcellular location">
    <subcellularLocation>
        <location evidence="1">Cell membrane</location>
        <topology evidence="1">Single-pass membrane protein</topology>
    </subcellularLocation>
    <subcellularLocation>
        <location evidence="7">Cell membrane</location>
        <topology evidence="7">Single-pass type II membrane protein</topology>
    </subcellularLocation>
</comment>
<organism evidence="9 10">
    <name type="scientific">Trinickia symbiotica</name>
    <dbReference type="NCBI Taxonomy" id="863227"/>
    <lineage>
        <taxon>Bacteria</taxon>
        <taxon>Pseudomonadati</taxon>
        <taxon>Pseudomonadota</taxon>
        <taxon>Betaproteobacteria</taxon>
        <taxon>Burkholderiales</taxon>
        <taxon>Burkholderiaceae</taxon>
        <taxon>Trinickia</taxon>
    </lineage>
</organism>
<evidence type="ECO:0000313" key="9">
    <source>
        <dbReference type="EMBL" id="PMS37218.1"/>
    </source>
</evidence>
<dbReference type="AlphaFoldDB" id="A0A2N7X627"/>
<dbReference type="PANTHER" id="PTHR30558:SF3">
    <property type="entry name" value="BIOPOLYMER TRANSPORT PROTEIN EXBD-RELATED"/>
    <property type="match status" value="1"/>
</dbReference>
<dbReference type="GO" id="GO:0022857">
    <property type="term" value="F:transmembrane transporter activity"/>
    <property type="evidence" value="ECO:0007669"/>
    <property type="project" value="InterPro"/>
</dbReference>
<accession>A0A2N7X627</accession>
<proteinExistence type="inferred from homology"/>
<keyword evidence="5 8" id="KW-1133">Transmembrane helix</keyword>
<dbReference type="Pfam" id="PF02472">
    <property type="entry name" value="ExbD"/>
    <property type="match status" value="1"/>
</dbReference>
<dbReference type="OrthoDB" id="9793581at2"/>
<evidence type="ECO:0000256" key="6">
    <source>
        <dbReference type="ARBA" id="ARBA00023136"/>
    </source>
</evidence>
<keyword evidence="7" id="KW-0813">Transport</keyword>
<keyword evidence="6 8" id="KW-0472">Membrane</keyword>
<dbReference type="InterPro" id="IPR003400">
    <property type="entry name" value="ExbD"/>
</dbReference>
<dbReference type="STRING" id="863227.GCA_000373005_01191"/>
<evidence type="ECO:0000256" key="2">
    <source>
        <dbReference type="ARBA" id="ARBA00005811"/>
    </source>
</evidence>
<dbReference type="Proteomes" id="UP000235777">
    <property type="component" value="Unassembled WGS sequence"/>
</dbReference>
<name>A0A2N7X627_9BURK</name>
<evidence type="ECO:0000256" key="8">
    <source>
        <dbReference type="SAM" id="Phobius"/>
    </source>
</evidence>
<evidence type="ECO:0000256" key="4">
    <source>
        <dbReference type="ARBA" id="ARBA00022692"/>
    </source>
</evidence>
<feature type="transmembrane region" description="Helical" evidence="8">
    <location>
        <begin position="16"/>
        <end position="35"/>
    </location>
</feature>
<dbReference type="GO" id="GO:0005886">
    <property type="term" value="C:plasma membrane"/>
    <property type="evidence" value="ECO:0007669"/>
    <property type="project" value="UniProtKB-SubCell"/>
</dbReference>
<reference evidence="9 10" key="1">
    <citation type="submission" date="2018-01" db="EMBL/GenBank/DDBJ databases">
        <title>Whole genome analyses suggest that Burkholderia sensu lato contains two further novel genera in the rhizoxinica-symbiotica group Mycetohabitans gen. nov., and Trinickia gen. nov.: implications for the evolution of diazotrophy and nodulation in the Burkholderiaceae.</title>
        <authorList>
            <person name="Estrada-de los Santos P."/>
            <person name="Palmer M."/>
            <person name="Chavez-Ramirez B."/>
            <person name="Beukes C."/>
            <person name="Steenkamp E.T."/>
            <person name="Hirsch A.M."/>
            <person name="Manyaka P."/>
            <person name="Maluk M."/>
            <person name="Lafos M."/>
            <person name="Crook M."/>
            <person name="Gross E."/>
            <person name="Simon M.F."/>
            <person name="Bueno dos Reis Junior F."/>
            <person name="Poole P.S."/>
            <person name="Venter S.N."/>
            <person name="James E.K."/>
        </authorList>
    </citation>
    <scope>NUCLEOTIDE SEQUENCE [LARGE SCALE GENOMIC DNA]</scope>
    <source>
        <strain evidence="9 10">JPY 581</strain>
    </source>
</reference>
<comment type="similarity">
    <text evidence="2 7">Belongs to the ExbD/TolR family.</text>
</comment>
<evidence type="ECO:0000256" key="5">
    <source>
        <dbReference type="ARBA" id="ARBA00022989"/>
    </source>
</evidence>
<protein>
    <submittedName>
        <fullName evidence="9">Biopolymer transporter ExbD</fullName>
    </submittedName>
</protein>
<evidence type="ECO:0000256" key="7">
    <source>
        <dbReference type="RuleBase" id="RU003879"/>
    </source>
</evidence>
<comment type="caution">
    <text evidence="9">The sequence shown here is derived from an EMBL/GenBank/DDBJ whole genome shotgun (WGS) entry which is preliminary data.</text>
</comment>
<gene>
    <name evidence="9" type="ORF">C0Z20_07755</name>
</gene>
<evidence type="ECO:0000256" key="1">
    <source>
        <dbReference type="ARBA" id="ARBA00004162"/>
    </source>
</evidence>
<evidence type="ECO:0000256" key="3">
    <source>
        <dbReference type="ARBA" id="ARBA00022475"/>
    </source>
</evidence>
<dbReference type="RefSeq" id="WP_018439726.1">
    <property type="nucleotide sequence ID" value="NZ_KB890166.1"/>
</dbReference>
<keyword evidence="7" id="KW-0653">Protein transport</keyword>
<sequence length="132" mass="14362">MSRTRYVESHEPRIEIVPMIDIMMFLLIFFMVTMLKMIDASGVKINVPHAASAAPLPKATLTITVKKDGSLFFEGKPVSADLATQTIRARAHDAKVDVLIAGDREVPLQDLLHVMDLAHAAGVDDVGVAAVR</sequence>
<dbReference type="EMBL" id="PNYC01000004">
    <property type="protein sequence ID" value="PMS37218.1"/>
    <property type="molecule type" value="Genomic_DNA"/>
</dbReference>
<evidence type="ECO:0000313" key="10">
    <source>
        <dbReference type="Proteomes" id="UP000235777"/>
    </source>
</evidence>
<keyword evidence="10" id="KW-1185">Reference proteome</keyword>